<organism evidence="1 2">
    <name type="scientific">Stephania yunnanensis</name>
    <dbReference type="NCBI Taxonomy" id="152371"/>
    <lineage>
        <taxon>Eukaryota</taxon>
        <taxon>Viridiplantae</taxon>
        <taxon>Streptophyta</taxon>
        <taxon>Embryophyta</taxon>
        <taxon>Tracheophyta</taxon>
        <taxon>Spermatophyta</taxon>
        <taxon>Magnoliopsida</taxon>
        <taxon>Ranunculales</taxon>
        <taxon>Menispermaceae</taxon>
        <taxon>Menispermoideae</taxon>
        <taxon>Cissampelideae</taxon>
        <taxon>Stephania</taxon>
    </lineage>
</organism>
<dbReference type="EMBL" id="JBBNAF010000010">
    <property type="protein sequence ID" value="KAK9106904.1"/>
    <property type="molecule type" value="Genomic_DNA"/>
</dbReference>
<dbReference type="Proteomes" id="UP001420932">
    <property type="component" value="Unassembled WGS sequence"/>
</dbReference>
<comment type="caution">
    <text evidence="1">The sequence shown here is derived from an EMBL/GenBank/DDBJ whole genome shotgun (WGS) entry which is preliminary data.</text>
</comment>
<accession>A0AAP0I3H2</accession>
<name>A0AAP0I3H2_9MAGN</name>
<keyword evidence="2" id="KW-1185">Reference proteome</keyword>
<protein>
    <submittedName>
        <fullName evidence="1">Uncharacterized protein</fullName>
    </submittedName>
</protein>
<evidence type="ECO:0000313" key="1">
    <source>
        <dbReference type="EMBL" id="KAK9106904.1"/>
    </source>
</evidence>
<evidence type="ECO:0000313" key="2">
    <source>
        <dbReference type="Proteomes" id="UP001420932"/>
    </source>
</evidence>
<reference evidence="1 2" key="1">
    <citation type="submission" date="2024-01" db="EMBL/GenBank/DDBJ databases">
        <title>Genome assemblies of Stephania.</title>
        <authorList>
            <person name="Yang L."/>
        </authorList>
    </citation>
    <scope>NUCLEOTIDE SEQUENCE [LARGE SCALE GENOMIC DNA]</scope>
    <source>
        <strain evidence="1">YNDBR</strain>
        <tissue evidence="1">Leaf</tissue>
    </source>
</reference>
<sequence length="51" mass="5464">MEAEAVVGEKKCGGEFEGDGCWGGKEMAVWGGVRGFLLQTSILCLKQETEV</sequence>
<gene>
    <name evidence="1" type="ORF">Syun_022915</name>
</gene>
<proteinExistence type="predicted"/>
<dbReference type="AlphaFoldDB" id="A0AAP0I3H2"/>